<keyword evidence="3 8" id="KW-1133">Transmembrane helix</keyword>
<comment type="caution">
    <text evidence="9">The sequence shown here is derived from an EMBL/GenBank/DDBJ whole genome shotgun (WGS) entry which is preliminary data.</text>
</comment>
<evidence type="ECO:0008006" key="11">
    <source>
        <dbReference type="Google" id="ProtNLM"/>
    </source>
</evidence>
<evidence type="ECO:0000313" key="10">
    <source>
        <dbReference type="Proteomes" id="UP001303760"/>
    </source>
</evidence>
<comment type="subcellular location">
    <subcellularLocation>
        <location evidence="1">Membrane</location>
        <topology evidence="1">Multi-pass membrane protein</topology>
    </subcellularLocation>
</comment>
<evidence type="ECO:0000256" key="4">
    <source>
        <dbReference type="ARBA" id="ARBA00023002"/>
    </source>
</evidence>
<dbReference type="PANTHER" id="PTHR35042">
    <property type="entry name" value="ANTHRONE OXYGENASE ENCC"/>
    <property type="match status" value="1"/>
</dbReference>
<evidence type="ECO:0000313" key="9">
    <source>
        <dbReference type="EMBL" id="KAK4233723.1"/>
    </source>
</evidence>
<evidence type="ECO:0000256" key="6">
    <source>
        <dbReference type="ARBA" id="ARBA00023136"/>
    </source>
</evidence>
<feature type="transmembrane region" description="Helical" evidence="8">
    <location>
        <begin position="85"/>
        <end position="104"/>
    </location>
</feature>
<keyword evidence="6 8" id="KW-0472">Membrane</keyword>
<gene>
    <name evidence="9" type="ORF">C8A03DRAFT_38554</name>
</gene>
<dbReference type="EMBL" id="MU860490">
    <property type="protein sequence ID" value="KAK4233723.1"/>
    <property type="molecule type" value="Genomic_DNA"/>
</dbReference>
<keyword evidence="5" id="KW-0503">Monooxygenase</keyword>
<organism evidence="9 10">
    <name type="scientific">Achaetomium macrosporum</name>
    <dbReference type="NCBI Taxonomy" id="79813"/>
    <lineage>
        <taxon>Eukaryota</taxon>
        <taxon>Fungi</taxon>
        <taxon>Dikarya</taxon>
        <taxon>Ascomycota</taxon>
        <taxon>Pezizomycotina</taxon>
        <taxon>Sordariomycetes</taxon>
        <taxon>Sordariomycetidae</taxon>
        <taxon>Sordariales</taxon>
        <taxon>Chaetomiaceae</taxon>
        <taxon>Achaetomium</taxon>
    </lineage>
</organism>
<keyword evidence="10" id="KW-1185">Reference proteome</keyword>
<dbReference type="Proteomes" id="UP001303760">
    <property type="component" value="Unassembled WGS sequence"/>
</dbReference>
<proteinExistence type="inferred from homology"/>
<evidence type="ECO:0000256" key="7">
    <source>
        <dbReference type="ARBA" id="ARBA00034313"/>
    </source>
</evidence>
<evidence type="ECO:0000256" key="8">
    <source>
        <dbReference type="SAM" id="Phobius"/>
    </source>
</evidence>
<name>A0AAN7C3D0_9PEZI</name>
<evidence type="ECO:0000256" key="1">
    <source>
        <dbReference type="ARBA" id="ARBA00004141"/>
    </source>
</evidence>
<dbReference type="GO" id="GO:0004497">
    <property type="term" value="F:monooxygenase activity"/>
    <property type="evidence" value="ECO:0007669"/>
    <property type="project" value="UniProtKB-KW"/>
</dbReference>
<comment type="similarity">
    <text evidence="7">Belongs to the anthrone oxygenase family.</text>
</comment>
<dbReference type="AlphaFoldDB" id="A0AAN7C3D0"/>
<dbReference type="PANTHER" id="PTHR35042:SF3">
    <property type="entry name" value="ANTHRONE OXYGENASE-RELATED"/>
    <property type="match status" value="1"/>
</dbReference>
<reference evidence="9" key="2">
    <citation type="submission" date="2023-05" db="EMBL/GenBank/DDBJ databases">
        <authorList>
            <consortium name="Lawrence Berkeley National Laboratory"/>
            <person name="Steindorff A."/>
            <person name="Hensen N."/>
            <person name="Bonometti L."/>
            <person name="Westerberg I."/>
            <person name="Brannstrom I.O."/>
            <person name="Guillou S."/>
            <person name="Cros-Aarteil S."/>
            <person name="Calhoun S."/>
            <person name="Haridas S."/>
            <person name="Kuo A."/>
            <person name="Mondo S."/>
            <person name="Pangilinan J."/>
            <person name="Riley R."/>
            <person name="Labutti K."/>
            <person name="Andreopoulos B."/>
            <person name="Lipzen A."/>
            <person name="Chen C."/>
            <person name="Yanf M."/>
            <person name="Daum C."/>
            <person name="Ng V."/>
            <person name="Clum A."/>
            <person name="Ohm R."/>
            <person name="Martin F."/>
            <person name="Silar P."/>
            <person name="Natvig D."/>
            <person name="Lalanne C."/>
            <person name="Gautier V."/>
            <person name="Ament-Velasquez S.L."/>
            <person name="Kruys A."/>
            <person name="Hutchinson M.I."/>
            <person name="Powell A.J."/>
            <person name="Barry K."/>
            <person name="Miller A.N."/>
            <person name="Grigoriev I.V."/>
            <person name="Debuchy R."/>
            <person name="Gladieux P."/>
            <person name="Thoren M.H."/>
            <person name="Johannesson H."/>
        </authorList>
    </citation>
    <scope>NUCLEOTIDE SEQUENCE</scope>
    <source>
        <strain evidence="9">CBS 532.94</strain>
    </source>
</reference>
<dbReference type="Pfam" id="PF08592">
    <property type="entry name" value="Anthrone_oxy"/>
    <property type="match status" value="1"/>
</dbReference>
<evidence type="ECO:0000256" key="5">
    <source>
        <dbReference type="ARBA" id="ARBA00023033"/>
    </source>
</evidence>
<evidence type="ECO:0000256" key="2">
    <source>
        <dbReference type="ARBA" id="ARBA00022692"/>
    </source>
</evidence>
<accession>A0AAN7C3D0</accession>
<feature type="transmembrane region" description="Helical" evidence="8">
    <location>
        <begin position="144"/>
        <end position="163"/>
    </location>
</feature>
<dbReference type="GO" id="GO:0016020">
    <property type="term" value="C:membrane"/>
    <property type="evidence" value="ECO:0007669"/>
    <property type="project" value="UniProtKB-SubCell"/>
</dbReference>
<evidence type="ECO:0000256" key="3">
    <source>
        <dbReference type="ARBA" id="ARBA00022989"/>
    </source>
</evidence>
<keyword evidence="2 8" id="KW-0812">Transmembrane</keyword>
<sequence length="180" mass="19584">MSTMLVQALTLVTGSFLSGAMTSLSLIAVPVFLDTTTEAPQLLLQQWTRMYHYGHVMLPTMAVGTSALHLYVAARKRGARKPWRLFALAGVATALMVPFTWIVMAPTNGELFRLAELSRVGGETGSRDLANARNLVMSWAWMHLGRSLSPLVGAVVGAVGTLGDRESGTRDRKRSLGERR</sequence>
<keyword evidence="4" id="KW-0560">Oxidoreductase</keyword>
<protein>
    <recommendedName>
        <fullName evidence="11">DUF1772-domain-containing protein</fullName>
    </recommendedName>
</protein>
<reference evidence="9" key="1">
    <citation type="journal article" date="2023" name="Mol. Phylogenet. Evol.">
        <title>Genome-scale phylogeny and comparative genomics of the fungal order Sordariales.</title>
        <authorList>
            <person name="Hensen N."/>
            <person name="Bonometti L."/>
            <person name="Westerberg I."/>
            <person name="Brannstrom I.O."/>
            <person name="Guillou S."/>
            <person name="Cros-Aarteil S."/>
            <person name="Calhoun S."/>
            <person name="Haridas S."/>
            <person name="Kuo A."/>
            <person name="Mondo S."/>
            <person name="Pangilinan J."/>
            <person name="Riley R."/>
            <person name="LaButti K."/>
            <person name="Andreopoulos B."/>
            <person name="Lipzen A."/>
            <person name="Chen C."/>
            <person name="Yan M."/>
            <person name="Daum C."/>
            <person name="Ng V."/>
            <person name="Clum A."/>
            <person name="Steindorff A."/>
            <person name="Ohm R.A."/>
            <person name="Martin F."/>
            <person name="Silar P."/>
            <person name="Natvig D.O."/>
            <person name="Lalanne C."/>
            <person name="Gautier V."/>
            <person name="Ament-Velasquez S.L."/>
            <person name="Kruys A."/>
            <person name="Hutchinson M.I."/>
            <person name="Powell A.J."/>
            <person name="Barry K."/>
            <person name="Miller A.N."/>
            <person name="Grigoriev I.V."/>
            <person name="Debuchy R."/>
            <person name="Gladieux P."/>
            <person name="Hiltunen Thoren M."/>
            <person name="Johannesson H."/>
        </authorList>
    </citation>
    <scope>NUCLEOTIDE SEQUENCE</scope>
    <source>
        <strain evidence="9">CBS 532.94</strain>
    </source>
</reference>
<feature type="transmembrane region" description="Helical" evidence="8">
    <location>
        <begin position="52"/>
        <end position="73"/>
    </location>
</feature>
<dbReference type="InterPro" id="IPR013901">
    <property type="entry name" value="Anthrone_oxy"/>
</dbReference>